<dbReference type="Gene3D" id="3.40.720.10">
    <property type="entry name" value="Alkaline Phosphatase, subunit A"/>
    <property type="match status" value="1"/>
</dbReference>
<accession>A0ABZ2YS53</accession>
<dbReference type="SUPFAM" id="SSF53649">
    <property type="entry name" value="Alkaline phosphatase-like"/>
    <property type="match status" value="1"/>
</dbReference>
<dbReference type="EMBL" id="CP149822">
    <property type="protein sequence ID" value="WZN42318.1"/>
    <property type="molecule type" value="Genomic_DNA"/>
</dbReference>
<dbReference type="InterPro" id="IPR000917">
    <property type="entry name" value="Sulfatase_N"/>
</dbReference>
<evidence type="ECO:0000256" key="1">
    <source>
        <dbReference type="ARBA" id="ARBA00001913"/>
    </source>
</evidence>
<evidence type="ECO:0000313" key="8">
    <source>
        <dbReference type="EMBL" id="WZN42318.1"/>
    </source>
</evidence>
<organism evidence="8 9">
    <name type="scientific">Chitinophaga pollutisoli</name>
    <dbReference type="NCBI Taxonomy" id="3133966"/>
    <lineage>
        <taxon>Bacteria</taxon>
        <taxon>Pseudomonadati</taxon>
        <taxon>Bacteroidota</taxon>
        <taxon>Chitinophagia</taxon>
        <taxon>Chitinophagales</taxon>
        <taxon>Chitinophagaceae</taxon>
        <taxon>Chitinophaga</taxon>
    </lineage>
</organism>
<dbReference type="Gene3D" id="3.30.1120.10">
    <property type="match status" value="1"/>
</dbReference>
<dbReference type="InterPro" id="IPR017850">
    <property type="entry name" value="Alkaline_phosphatase_core_sf"/>
</dbReference>
<reference evidence="9" key="1">
    <citation type="submission" date="2024-03" db="EMBL/GenBank/DDBJ databases">
        <title>Chitinophaga horti sp. nov., isolated from garden soil.</title>
        <authorList>
            <person name="Lee D.S."/>
            <person name="Han D.M."/>
            <person name="Baek J.H."/>
            <person name="Choi D.G."/>
            <person name="Jeon J.H."/>
            <person name="Jeon C.O."/>
        </authorList>
    </citation>
    <scope>NUCLEOTIDE SEQUENCE [LARGE SCALE GENOMIC DNA]</scope>
    <source>
        <strain evidence="9">GPA1</strain>
    </source>
</reference>
<sequence length="422" mass="47569">MNAASHRVTNWTSTFNKSTDAKDSLLQPPAWNVNGLSPDGKQERSAYATPLPQILKNNGYYTIMCGKAHFGTYQSIGKDPLNLGFVKNIAGSAAGHPASYFGEKDFGFNPEKYIVQADMPGMQKYYGKDIFLTEALTLEAMLAMDTARQRQQPFFLYMGHYAVHLPFQEDARFMQHYLDQGLPRPEAAYAALLEGMDRSLGQLLDYLDTNGLTDNTIVIFMSDNGGYSHPPREGGHNTQNWPLRGGKGSMYEGGIREPMMVRWNGVTAPGSVSGQYVIIEDFYPTILEMAGVKKYRTLQQVDGQSMVKYLRNPNLRNNNRPLVWNYPNNWAGGNLGEDNSFMTAIRQGDWKLVYFEKPGKLELYHLATDIREEHDLSAQNPAKTREMARLLTAQLKRQKAQMPVYIQSGKPVPYPDELLPIK</sequence>
<evidence type="ECO:0000256" key="5">
    <source>
        <dbReference type="ARBA" id="ARBA00022801"/>
    </source>
</evidence>
<comment type="cofactor">
    <cofactor evidence="1">
        <name>Ca(2+)</name>
        <dbReference type="ChEBI" id="CHEBI:29108"/>
    </cofactor>
</comment>
<dbReference type="PANTHER" id="PTHR42693">
    <property type="entry name" value="ARYLSULFATASE FAMILY MEMBER"/>
    <property type="match status" value="1"/>
</dbReference>
<dbReference type="RefSeq" id="WP_341837152.1">
    <property type="nucleotide sequence ID" value="NZ_CP149822.1"/>
</dbReference>
<evidence type="ECO:0000256" key="3">
    <source>
        <dbReference type="ARBA" id="ARBA00022723"/>
    </source>
</evidence>
<proteinExistence type="inferred from homology"/>
<keyword evidence="6" id="KW-0106">Calcium</keyword>
<protein>
    <submittedName>
        <fullName evidence="8">Sulfatase-like hydrolase/transferase</fullName>
    </submittedName>
</protein>
<evidence type="ECO:0000256" key="4">
    <source>
        <dbReference type="ARBA" id="ARBA00022729"/>
    </source>
</evidence>
<evidence type="ECO:0000256" key="2">
    <source>
        <dbReference type="ARBA" id="ARBA00008779"/>
    </source>
</evidence>
<keyword evidence="4" id="KW-0732">Signal</keyword>
<dbReference type="Proteomes" id="UP001485459">
    <property type="component" value="Chromosome"/>
</dbReference>
<dbReference type="Pfam" id="PF00884">
    <property type="entry name" value="Sulfatase"/>
    <property type="match status" value="1"/>
</dbReference>
<feature type="domain" description="Sulfatase N-terminal" evidence="7">
    <location>
        <begin position="42"/>
        <end position="292"/>
    </location>
</feature>
<comment type="similarity">
    <text evidence="2">Belongs to the sulfatase family.</text>
</comment>
<keyword evidence="9" id="KW-1185">Reference proteome</keyword>
<dbReference type="PANTHER" id="PTHR42693:SF42">
    <property type="entry name" value="ARYLSULFATASE G"/>
    <property type="match status" value="1"/>
</dbReference>
<keyword evidence="3" id="KW-0479">Metal-binding</keyword>
<evidence type="ECO:0000259" key="7">
    <source>
        <dbReference type="Pfam" id="PF00884"/>
    </source>
</evidence>
<dbReference type="InterPro" id="IPR050738">
    <property type="entry name" value="Sulfatase"/>
</dbReference>
<keyword evidence="5" id="KW-0378">Hydrolase</keyword>
<gene>
    <name evidence="8" type="ORF">WJU16_04640</name>
</gene>
<evidence type="ECO:0000313" key="9">
    <source>
        <dbReference type="Proteomes" id="UP001485459"/>
    </source>
</evidence>
<name>A0ABZ2YS53_9BACT</name>
<evidence type="ECO:0000256" key="6">
    <source>
        <dbReference type="ARBA" id="ARBA00022837"/>
    </source>
</evidence>